<dbReference type="PANTHER" id="PTHR11733">
    <property type="entry name" value="ZINC METALLOPROTEASE FAMILY M13 NEPRILYSIN-RELATED"/>
    <property type="match status" value="1"/>
</dbReference>
<organism evidence="3 5">
    <name type="scientific">Rotaria socialis</name>
    <dbReference type="NCBI Taxonomy" id="392032"/>
    <lineage>
        <taxon>Eukaryota</taxon>
        <taxon>Metazoa</taxon>
        <taxon>Spiralia</taxon>
        <taxon>Gnathifera</taxon>
        <taxon>Rotifera</taxon>
        <taxon>Eurotatoria</taxon>
        <taxon>Bdelloidea</taxon>
        <taxon>Philodinida</taxon>
        <taxon>Philodinidae</taxon>
        <taxon>Rotaria</taxon>
    </lineage>
</organism>
<evidence type="ECO:0000313" key="3">
    <source>
        <dbReference type="EMBL" id="CAF3517236.1"/>
    </source>
</evidence>
<dbReference type="PROSITE" id="PS51885">
    <property type="entry name" value="NEPRILYSIN"/>
    <property type="match status" value="1"/>
</dbReference>
<reference evidence="3" key="1">
    <citation type="submission" date="2021-02" db="EMBL/GenBank/DDBJ databases">
        <authorList>
            <person name="Nowell W R."/>
        </authorList>
    </citation>
    <scope>NUCLEOTIDE SEQUENCE</scope>
</reference>
<dbReference type="GO" id="GO:0016485">
    <property type="term" value="P:protein processing"/>
    <property type="evidence" value="ECO:0007669"/>
    <property type="project" value="TreeGrafter"/>
</dbReference>
<dbReference type="GO" id="GO:0004222">
    <property type="term" value="F:metalloendopeptidase activity"/>
    <property type="evidence" value="ECO:0007669"/>
    <property type="project" value="InterPro"/>
</dbReference>
<dbReference type="GO" id="GO:0005886">
    <property type="term" value="C:plasma membrane"/>
    <property type="evidence" value="ECO:0007669"/>
    <property type="project" value="TreeGrafter"/>
</dbReference>
<dbReference type="Pfam" id="PF05649">
    <property type="entry name" value="Peptidase_M13_N"/>
    <property type="match status" value="1"/>
</dbReference>
<dbReference type="Gene3D" id="3.40.390.10">
    <property type="entry name" value="Collagenase (Catalytic Domain)"/>
    <property type="match status" value="1"/>
</dbReference>
<evidence type="ECO:0000259" key="2">
    <source>
        <dbReference type="Pfam" id="PF05649"/>
    </source>
</evidence>
<dbReference type="EMBL" id="CAJNYV010002951">
    <property type="protein sequence ID" value="CAF3517236.1"/>
    <property type="molecule type" value="Genomic_DNA"/>
</dbReference>
<gene>
    <name evidence="3" type="ORF">KIK155_LOCUS16713</name>
    <name evidence="4" type="ORF">TOA249_LOCUS22080</name>
</gene>
<protein>
    <recommendedName>
        <fullName evidence="2">Peptidase M13 N-terminal domain-containing protein</fullName>
    </recommendedName>
</protein>
<dbReference type="Proteomes" id="UP000663865">
    <property type="component" value="Unassembled WGS sequence"/>
</dbReference>
<comment type="caution">
    <text evidence="3">The sequence shown here is derived from an EMBL/GenBank/DDBJ whole genome shotgun (WGS) entry which is preliminary data.</text>
</comment>
<dbReference type="EMBL" id="CAJOBS010001970">
    <property type="protein sequence ID" value="CAF4779685.1"/>
    <property type="molecule type" value="Genomic_DNA"/>
</dbReference>
<dbReference type="Gene3D" id="1.10.1380.10">
    <property type="entry name" value="Neutral endopeptidase , domain2"/>
    <property type="match status" value="1"/>
</dbReference>
<dbReference type="PANTHER" id="PTHR11733:SF208">
    <property type="entry name" value="PEPTIDASE M13 C-TERMINAL DOMAIN-CONTAINING PROTEIN"/>
    <property type="match status" value="1"/>
</dbReference>
<name>A0A818IC35_9BILA</name>
<dbReference type="AlphaFoldDB" id="A0A818IC35"/>
<sequence length="435" mass="49218">MSARFKDRSLEIVSGSALPASKSTRNTRILLVLLSIFILTTTVLAVVYGLEKAKTTTNTGTTTPATPASQDLCLTPYCVKAANYLIESIDETVEPCEDFFNFVCGTWIENTRIPDDAGAENTFNALRAQLDNNIVDLLSSPPSSDTVEPMAVKNARNLYQSCIDEAGIDSEGVDSILGLIETEFGGWPILQGPSWNDSTFDLANVLLNLRKYSNSIFYRVSTSIDEKNSTNYDIEIGQGDLGLGQKEYYTTETNITVAYRQFMLDIVDSLANDASMADIDIKDMFDFEKSISEYHWSSSEQRARDNETVRTTIGNLSLALDTTFDFTDYVIRCYLLGNITLLETDVIFVRELEYLRNVSDIVSQTSPRTLQNYMIWRFVMHRVRDMPQSLRLFRDRFERIFRGTSAESPRTIQCGRYINDNMGFAVSKLYIKRFF</sequence>
<evidence type="ECO:0000256" key="1">
    <source>
        <dbReference type="SAM" id="Phobius"/>
    </source>
</evidence>
<evidence type="ECO:0000313" key="4">
    <source>
        <dbReference type="EMBL" id="CAF4779685.1"/>
    </source>
</evidence>
<proteinExistence type="predicted"/>
<dbReference type="SUPFAM" id="SSF55486">
    <property type="entry name" value="Metalloproteases ('zincins'), catalytic domain"/>
    <property type="match status" value="1"/>
</dbReference>
<keyword evidence="1" id="KW-0472">Membrane</keyword>
<keyword evidence="1" id="KW-1133">Transmembrane helix</keyword>
<feature type="transmembrane region" description="Helical" evidence="1">
    <location>
        <begin position="29"/>
        <end position="50"/>
    </location>
</feature>
<dbReference type="InterPro" id="IPR000718">
    <property type="entry name" value="Peptidase_M13"/>
</dbReference>
<dbReference type="InterPro" id="IPR042089">
    <property type="entry name" value="Peptidase_M13_dom_2"/>
</dbReference>
<dbReference type="InterPro" id="IPR024079">
    <property type="entry name" value="MetalloPept_cat_dom_sf"/>
</dbReference>
<dbReference type="InterPro" id="IPR008753">
    <property type="entry name" value="Peptidase_M13_N"/>
</dbReference>
<dbReference type="Proteomes" id="UP000663838">
    <property type="component" value="Unassembled WGS sequence"/>
</dbReference>
<evidence type="ECO:0000313" key="5">
    <source>
        <dbReference type="Proteomes" id="UP000663865"/>
    </source>
</evidence>
<accession>A0A818IC35</accession>
<keyword evidence="1" id="KW-0812">Transmembrane</keyword>
<feature type="domain" description="Peptidase M13 N-terminal" evidence="2">
    <location>
        <begin position="95"/>
        <end position="435"/>
    </location>
</feature>